<dbReference type="CDD" id="cd04590">
    <property type="entry name" value="CBS_pair_CorC_HlyC_assoc"/>
    <property type="match status" value="1"/>
</dbReference>
<feature type="transmembrane region" description="Helical" evidence="8">
    <location>
        <begin position="64"/>
        <end position="85"/>
    </location>
</feature>
<reference evidence="10 11" key="1">
    <citation type="submission" date="2020-02" db="EMBL/GenBank/DDBJ databases">
        <title>Genome sequence of strain CCNWXJ40-4.</title>
        <authorList>
            <person name="Gao J."/>
            <person name="Sun J."/>
        </authorList>
    </citation>
    <scope>NUCLEOTIDE SEQUENCE [LARGE SCALE GENOMIC DNA]</scope>
    <source>
        <strain evidence="10 11">CCNWXJ 40-4</strain>
    </source>
</reference>
<evidence type="ECO:0000256" key="2">
    <source>
        <dbReference type="ARBA" id="ARBA00022692"/>
    </source>
</evidence>
<dbReference type="InterPro" id="IPR002550">
    <property type="entry name" value="CNNM"/>
</dbReference>
<name>A0A6G4WL46_9HYPH</name>
<keyword evidence="6 7" id="KW-0472">Membrane</keyword>
<dbReference type="Pfam" id="PF03471">
    <property type="entry name" value="CorC_HlyC"/>
    <property type="match status" value="1"/>
</dbReference>
<evidence type="ECO:0000313" key="10">
    <source>
        <dbReference type="EMBL" id="NGO55078.1"/>
    </source>
</evidence>
<dbReference type="InterPro" id="IPR036318">
    <property type="entry name" value="FAD-bd_PCMH-like_sf"/>
</dbReference>
<gene>
    <name evidence="10" type="ORF">G6N73_28985</name>
</gene>
<feature type="transmembrane region" description="Helical" evidence="8">
    <location>
        <begin position="134"/>
        <end position="156"/>
    </location>
</feature>
<dbReference type="Gene3D" id="3.10.580.10">
    <property type="entry name" value="CBS-domain"/>
    <property type="match status" value="1"/>
</dbReference>
<evidence type="ECO:0000256" key="5">
    <source>
        <dbReference type="ARBA" id="ARBA00023122"/>
    </source>
</evidence>
<dbReference type="SUPFAM" id="SSF54631">
    <property type="entry name" value="CBS-domain pair"/>
    <property type="match status" value="1"/>
</dbReference>
<dbReference type="InterPro" id="IPR044751">
    <property type="entry name" value="Ion_transp-like_CBS"/>
</dbReference>
<dbReference type="PANTHER" id="PTHR22777:SF17">
    <property type="entry name" value="UPF0053 PROTEIN SLL0260"/>
    <property type="match status" value="1"/>
</dbReference>
<accession>A0A6G4WL46</accession>
<evidence type="ECO:0000256" key="7">
    <source>
        <dbReference type="PROSITE-ProRule" id="PRU01193"/>
    </source>
</evidence>
<evidence type="ECO:0000256" key="4">
    <source>
        <dbReference type="ARBA" id="ARBA00022989"/>
    </source>
</evidence>
<dbReference type="GO" id="GO:0050660">
    <property type="term" value="F:flavin adenine dinucleotide binding"/>
    <property type="evidence" value="ECO:0007669"/>
    <property type="project" value="InterPro"/>
</dbReference>
<feature type="domain" description="CNNM transmembrane" evidence="9">
    <location>
        <begin position="1"/>
        <end position="199"/>
    </location>
</feature>
<evidence type="ECO:0000313" key="11">
    <source>
        <dbReference type="Proteomes" id="UP001642900"/>
    </source>
</evidence>
<dbReference type="EMBL" id="JAAKZF010000078">
    <property type="protein sequence ID" value="NGO55078.1"/>
    <property type="molecule type" value="Genomic_DNA"/>
</dbReference>
<keyword evidence="5" id="KW-0129">CBS domain</keyword>
<comment type="caution">
    <text evidence="10">The sequence shown here is derived from an EMBL/GenBank/DDBJ whole genome shotgun (WGS) entry which is preliminary data.</text>
</comment>
<dbReference type="SUPFAM" id="SSF56176">
    <property type="entry name" value="FAD-binding/transporter-associated domain-like"/>
    <property type="match status" value="1"/>
</dbReference>
<protein>
    <submittedName>
        <fullName evidence="10">HlyC/CorC family transporter</fullName>
    </submittedName>
</protein>
<dbReference type="InterPro" id="IPR005170">
    <property type="entry name" value="Transptr-assoc_dom"/>
</dbReference>
<dbReference type="GO" id="GO:0005886">
    <property type="term" value="C:plasma membrane"/>
    <property type="evidence" value="ECO:0007669"/>
    <property type="project" value="TreeGrafter"/>
</dbReference>
<feature type="transmembrane region" description="Helical" evidence="8">
    <location>
        <begin position="6"/>
        <end position="27"/>
    </location>
</feature>
<evidence type="ECO:0000256" key="6">
    <source>
        <dbReference type="ARBA" id="ARBA00023136"/>
    </source>
</evidence>
<sequence length="435" mass="46915">MLAIELSIIVVLVVVNGALAMSELAVVSSRPARLRALMDRGVVGAGRALALASDPGKFLSSVQIGITLVGVLSGAFSGATLGLRLTNWLVEQGVRIGIANALGVGIVVVLITYGSLVIGELVPKQIALRNPEGIAAKVAPAMVWLAWLGAPLVWLLDLSGRAILRLLGQEEQSEGKVTDEEIHLLIAEAEGAGVLESDERQMITGVMRLGDRMARAIMTPRTEVDWINLSSDDTTIRQLLTETQHSRLPASEGSVDAMIGVVQTREILAAMLSGKPFDIRAHVRSAPVVHDLADALDVLTTLKQSVVPMALVHDEYGNFEGIITPADILEAITGVFRADADNEGPVAIQREDGSWLLAGYMPVDEMADRLRIVLSENRDYETVAGFVLSYLHRLPETGESVDAHGWRFEVVDLDSRRIDKVIATRLPSLRRGRTD</sequence>
<evidence type="ECO:0000256" key="8">
    <source>
        <dbReference type="SAM" id="Phobius"/>
    </source>
</evidence>
<evidence type="ECO:0000256" key="1">
    <source>
        <dbReference type="ARBA" id="ARBA00004141"/>
    </source>
</evidence>
<organism evidence="10 11">
    <name type="scientific">Allomesorhizobium camelthorni</name>
    <dbReference type="NCBI Taxonomy" id="475069"/>
    <lineage>
        <taxon>Bacteria</taxon>
        <taxon>Pseudomonadati</taxon>
        <taxon>Pseudomonadota</taxon>
        <taxon>Alphaproteobacteria</taxon>
        <taxon>Hyphomicrobiales</taxon>
        <taxon>Phyllobacteriaceae</taxon>
        <taxon>Allomesorhizobium</taxon>
    </lineage>
</organism>
<dbReference type="Pfam" id="PF01595">
    <property type="entry name" value="CNNM"/>
    <property type="match status" value="1"/>
</dbReference>
<dbReference type="AlphaFoldDB" id="A0A6G4WL46"/>
<comment type="subcellular location">
    <subcellularLocation>
        <location evidence="1">Membrane</location>
        <topology evidence="1">Multi-pass membrane protein</topology>
    </subcellularLocation>
</comment>
<dbReference type="RefSeq" id="WP_165033441.1">
    <property type="nucleotide sequence ID" value="NZ_JAAKZF010000078.1"/>
</dbReference>
<keyword evidence="3" id="KW-0677">Repeat</keyword>
<evidence type="ECO:0000256" key="3">
    <source>
        <dbReference type="ARBA" id="ARBA00022737"/>
    </source>
</evidence>
<evidence type="ECO:0000259" key="9">
    <source>
        <dbReference type="PROSITE" id="PS51846"/>
    </source>
</evidence>
<feature type="transmembrane region" description="Helical" evidence="8">
    <location>
        <begin position="97"/>
        <end position="122"/>
    </location>
</feature>
<dbReference type="Gene3D" id="3.30.465.10">
    <property type="match status" value="1"/>
</dbReference>
<dbReference type="Proteomes" id="UP001642900">
    <property type="component" value="Unassembled WGS sequence"/>
</dbReference>
<keyword evidence="11" id="KW-1185">Reference proteome</keyword>
<keyword evidence="2 7" id="KW-0812">Transmembrane</keyword>
<proteinExistence type="predicted"/>
<dbReference type="SMART" id="SM01091">
    <property type="entry name" value="CorC_HlyC"/>
    <property type="match status" value="1"/>
</dbReference>
<dbReference type="PANTHER" id="PTHR22777">
    <property type="entry name" value="HEMOLYSIN-RELATED"/>
    <property type="match status" value="1"/>
</dbReference>
<dbReference type="PROSITE" id="PS51846">
    <property type="entry name" value="CNNM"/>
    <property type="match status" value="1"/>
</dbReference>
<keyword evidence="4 7" id="KW-1133">Transmembrane helix</keyword>
<dbReference type="InterPro" id="IPR046342">
    <property type="entry name" value="CBS_dom_sf"/>
</dbReference>
<dbReference type="InterPro" id="IPR016169">
    <property type="entry name" value="FAD-bd_PCMH_sub2"/>
</dbReference>